<feature type="domain" description="RNase H type-1" evidence="1">
    <location>
        <begin position="16"/>
        <end position="57"/>
    </location>
</feature>
<dbReference type="Gene3D" id="3.30.420.10">
    <property type="entry name" value="Ribonuclease H-like superfamily/Ribonuclease H"/>
    <property type="match status" value="1"/>
</dbReference>
<accession>A0A1U7V336</accession>
<evidence type="ECO:0000313" key="3">
    <source>
        <dbReference type="RefSeq" id="XP_009759366.1"/>
    </source>
</evidence>
<reference evidence="3" key="2">
    <citation type="submission" date="2025-08" db="UniProtKB">
        <authorList>
            <consortium name="RefSeq"/>
        </authorList>
    </citation>
    <scope>IDENTIFICATION</scope>
    <source>
        <tissue evidence="3">Leaf</tissue>
    </source>
</reference>
<sequence>MRFPIGSTLGLRDLRSQSGSHAKICSESQALLARFREWLITHIPREKNTEVDALANLVSSTEMKGSDSDMVMQLMHSILDADDYYEVNATNLVWDWRNEIIDYLEHEKLPEDANASWALRTKVARYNFKGGNR</sequence>
<evidence type="ECO:0000313" key="2">
    <source>
        <dbReference type="Proteomes" id="UP000189701"/>
    </source>
</evidence>
<name>A0A1U7V336_NICSY</name>
<dbReference type="RefSeq" id="XP_009759366.1">
    <property type="nucleotide sequence ID" value="XM_009761064.1"/>
</dbReference>
<gene>
    <name evidence="3" type="primary">LOC104211920</name>
</gene>
<organism evidence="2 3">
    <name type="scientific">Nicotiana sylvestris</name>
    <name type="common">Wood tobacco</name>
    <name type="synonym">South American tobacco</name>
    <dbReference type="NCBI Taxonomy" id="4096"/>
    <lineage>
        <taxon>Eukaryota</taxon>
        <taxon>Viridiplantae</taxon>
        <taxon>Streptophyta</taxon>
        <taxon>Embryophyta</taxon>
        <taxon>Tracheophyta</taxon>
        <taxon>Spermatophyta</taxon>
        <taxon>Magnoliopsida</taxon>
        <taxon>eudicotyledons</taxon>
        <taxon>Gunneridae</taxon>
        <taxon>Pentapetalae</taxon>
        <taxon>asterids</taxon>
        <taxon>lamiids</taxon>
        <taxon>Solanales</taxon>
        <taxon>Solanaceae</taxon>
        <taxon>Nicotianoideae</taxon>
        <taxon>Nicotianeae</taxon>
        <taxon>Nicotiana</taxon>
    </lineage>
</organism>
<reference evidence="2" key="1">
    <citation type="journal article" date="2013" name="Genome Biol.">
        <title>Reference genomes and transcriptomes of Nicotiana sylvestris and Nicotiana tomentosiformis.</title>
        <authorList>
            <person name="Sierro N."/>
            <person name="Battey J.N."/>
            <person name="Ouadi S."/>
            <person name="Bovet L."/>
            <person name="Goepfert S."/>
            <person name="Bakaher N."/>
            <person name="Peitsch M.C."/>
            <person name="Ivanov N.V."/>
        </authorList>
    </citation>
    <scope>NUCLEOTIDE SEQUENCE [LARGE SCALE GENOMIC DNA]</scope>
</reference>
<evidence type="ECO:0000259" key="1">
    <source>
        <dbReference type="Pfam" id="PF13456"/>
    </source>
</evidence>
<keyword evidence="2" id="KW-1185">Reference proteome</keyword>
<dbReference type="Proteomes" id="UP000189701">
    <property type="component" value="Unplaced"/>
</dbReference>
<dbReference type="AlphaFoldDB" id="A0A1U7V336"/>
<dbReference type="Pfam" id="PF13456">
    <property type="entry name" value="RVT_3"/>
    <property type="match status" value="1"/>
</dbReference>
<protein>
    <submittedName>
        <fullName evidence="3">Uncharacterized protein LOC104211920</fullName>
    </submittedName>
</protein>
<dbReference type="InterPro" id="IPR036397">
    <property type="entry name" value="RNaseH_sf"/>
</dbReference>
<dbReference type="GO" id="GO:0003676">
    <property type="term" value="F:nucleic acid binding"/>
    <property type="evidence" value="ECO:0007669"/>
    <property type="project" value="InterPro"/>
</dbReference>
<proteinExistence type="predicted"/>
<dbReference type="InterPro" id="IPR002156">
    <property type="entry name" value="RNaseH_domain"/>
</dbReference>
<dbReference type="GO" id="GO:0004523">
    <property type="term" value="F:RNA-DNA hybrid ribonuclease activity"/>
    <property type="evidence" value="ECO:0007669"/>
    <property type="project" value="InterPro"/>
</dbReference>